<protein>
    <recommendedName>
        <fullName evidence="4">Gene transfer agent (GTA) like protein</fullName>
    </recommendedName>
</protein>
<evidence type="ECO:0000313" key="3">
    <source>
        <dbReference type="Proteomes" id="UP000191988"/>
    </source>
</evidence>
<name>A0A1S7PVA0_9HYPH</name>
<evidence type="ECO:0000256" key="1">
    <source>
        <dbReference type="SAM" id="MobiDB-lite"/>
    </source>
</evidence>
<dbReference type="EMBL" id="FBWK01000027">
    <property type="protein sequence ID" value="CUX26841.1"/>
    <property type="molecule type" value="Genomic_DNA"/>
</dbReference>
<evidence type="ECO:0008006" key="4">
    <source>
        <dbReference type="Google" id="ProtNLM"/>
    </source>
</evidence>
<sequence length="334" mass="35345">MMPQGLRYGRANRHRGEIEALIDGERRILCLTLGALAELETAFQADDLTALAERFATGRMKAADMIRVIGAGLRGAGNTFSDEDVAMATAEGGIAGHAAMVADLLAATFGGPKGETQPDPWRRSRRSETAPFPLGGGHPCRLLPAAAFLRNLLAADAEGVLRDDGGRACHLPQPRSSGDGGDDAAVSGRVTVSRYFSRTATLCTIGTAGRCLRRRAGLAALALGFHEYTAAENAVHQSTDCVIDIEAFPMQAGLAEKLDFSQLLHVGILQAFQCPGRKHEAGAIGKIDDDAGGCRFETHGDRNRAFHTFLLPALLGGGKFGIADVNHDIVSRFA</sequence>
<reference evidence="3" key="1">
    <citation type="submission" date="2016-01" db="EMBL/GenBank/DDBJ databases">
        <authorList>
            <person name="Regsiter A."/>
            <person name="william w."/>
        </authorList>
    </citation>
    <scope>NUCLEOTIDE SEQUENCE [LARGE SCALE GENOMIC DNA]</scope>
    <source>
        <strain evidence="3">CFBP 6623</strain>
    </source>
</reference>
<keyword evidence="3" id="KW-1185">Reference proteome</keyword>
<proteinExistence type="predicted"/>
<organism evidence="2 3">
    <name type="scientific">Agrobacterium tomkonis CFBP 6623</name>
    <dbReference type="NCBI Taxonomy" id="1183432"/>
    <lineage>
        <taxon>Bacteria</taxon>
        <taxon>Pseudomonadati</taxon>
        <taxon>Pseudomonadota</taxon>
        <taxon>Alphaproteobacteria</taxon>
        <taxon>Hyphomicrobiales</taxon>
        <taxon>Rhizobiaceae</taxon>
        <taxon>Rhizobium/Agrobacterium group</taxon>
        <taxon>Agrobacterium</taxon>
        <taxon>Agrobacterium tumefaciens complex</taxon>
    </lineage>
</organism>
<feature type="region of interest" description="Disordered" evidence="1">
    <location>
        <begin position="165"/>
        <end position="184"/>
    </location>
</feature>
<dbReference type="Pfam" id="PF11836">
    <property type="entry name" value="Phage_TAC_11"/>
    <property type="match status" value="1"/>
</dbReference>
<feature type="region of interest" description="Disordered" evidence="1">
    <location>
        <begin position="112"/>
        <end position="133"/>
    </location>
</feature>
<dbReference type="AlphaFoldDB" id="A0A1S7PVA0"/>
<dbReference type="STRING" id="1183432.AGR3A_Cc330017"/>
<evidence type="ECO:0000313" key="2">
    <source>
        <dbReference type="EMBL" id="CUX26841.1"/>
    </source>
</evidence>
<gene>
    <name evidence="2" type="ORF">AGR3A_Cc330017</name>
</gene>
<dbReference type="InterPro" id="IPR021791">
    <property type="entry name" value="Phage_TAC_11"/>
</dbReference>
<dbReference type="Proteomes" id="UP000191988">
    <property type="component" value="Unassembled WGS sequence"/>
</dbReference>
<accession>A0A1S7PVA0</accession>